<name>A0A109CY11_AGRVI</name>
<evidence type="ECO:0000259" key="7">
    <source>
        <dbReference type="Pfam" id="PF22692"/>
    </source>
</evidence>
<dbReference type="EMBL" id="QUSG01000021">
    <property type="protein sequence ID" value="KAA3521901.1"/>
    <property type="molecule type" value="Genomic_DNA"/>
</dbReference>
<dbReference type="Pfam" id="PF00460">
    <property type="entry name" value="Flg_bb_rod"/>
    <property type="match status" value="1"/>
</dbReference>
<feature type="domain" description="Flagellar basal body rod protein N-terminal" evidence="5">
    <location>
        <begin position="5"/>
        <end position="35"/>
    </location>
</feature>
<comment type="caution">
    <text evidence="8">The sequence shown here is derived from an EMBL/GenBank/DDBJ whole genome shotgun (WGS) entry which is preliminary data.</text>
</comment>
<dbReference type="NCBIfam" id="TIGR03506">
    <property type="entry name" value="FlgEFG_subfam"/>
    <property type="match status" value="1"/>
</dbReference>
<evidence type="ECO:0000259" key="5">
    <source>
        <dbReference type="Pfam" id="PF00460"/>
    </source>
</evidence>
<reference evidence="12 13" key="2">
    <citation type="submission" date="2019-12" db="EMBL/GenBank/DDBJ databases">
        <title>Whole-genome sequencing of Allorhizobium vitis.</title>
        <authorList>
            <person name="Gan H.M."/>
            <person name="Szegedi E."/>
            <person name="Burr T."/>
            <person name="Savka M.A."/>
        </authorList>
    </citation>
    <scope>NUCLEOTIDE SEQUENCE [LARGE SCALE GENOMIC DNA]</scope>
    <source>
        <strain evidence="10 12">CG415</strain>
        <strain evidence="9 13">CG516</strain>
    </source>
</reference>
<dbReference type="PANTHER" id="PTHR30435">
    <property type="entry name" value="FLAGELLAR PROTEIN"/>
    <property type="match status" value="1"/>
</dbReference>
<comment type="subcellular location">
    <subcellularLocation>
        <location evidence="1 4">Bacterial flagellum basal body</location>
    </subcellularLocation>
</comment>
<dbReference type="Proteomes" id="UP000477951">
    <property type="component" value="Unassembled WGS sequence"/>
</dbReference>
<proteinExistence type="inferred from homology"/>
<accession>A0A109CY11</accession>
<evidence type="ECO:0000313" key="11">
    <source>
        <dbReference type="Proteomes" id="UP000436911"/>
    </source>
</evidence>
<dbReference type="GO" id="GO:0030694">
    <property type="term" value="C:bacterial-type flagellum basal body, rod"/>
    <property type="evidence" value="ECO:0007669"/>
    <property type="project" value="UniProtKB-UniRule"/>
</dbReference>
<sequence>MQSGMYVSLSSQRALDKRLTTIADNMANVNTVGFRGTEVKFDEVVSRTGNDQNAKIAFVSQGNDYLNTQSGEMLQTGGSLDFAVKGDAWFSIDTPAGPALTRDGRFTMTSTGQLVSVRGYPVLDAGGGPIQLDPNGGEPHVGADGTINQNGRQISQIGLFTADISKGYLRTENSGVITTDRPQAVVDDATIGVMQGYVEQSNVNGISQMTQLIQVSRAFESISASMSQTENSMSETIKTLGGSK</sequence>
<dbReference type="InterPro" id="IPR010930">
    <property type="entry name" value="Flg_bb/hook_C_dom"/>
</dbReference>
<evidence type="ECO:0000313" key="10">
    <source>
        <dbReference type="EMBL" id="MVA57732.1"/>
    </source>
</evidence>
<evidence type="ECO:0000313" key="12">
    <source>
        <dbReference type="Proteomes" id="UP000440716"/>
    </source>
</evidence>
<evidence type="ECO:0000259" key="6">
    <source>
        <dbReference type="Pfam" id="PF06429"/>
    </source>
</evidence>
<dbReference type="Pfam" id="PF22692">
    <property type="entry name" value="LlgE_F_G_D1"/>
    <property type="match status" value="1"/>
</dbReference>
<protein>
    <recommendedName>
        <fullName evidence="4">Flagellar basal-body rod protein FlgF</fullName>
    </recommendedName>
</protein>
<dbReference type="EMBL" id="WPHU01000006">
    <property type="protein sequence ID" value="MVA57732.1"/>
    <property type="molecule type" value="Genomic_DNA"/>
</dbReference>
<keyword evidence="8" id="KW-0966">Cell projection</keyword>
<feature type="domain" description="Flagellar basal-body/hook protein C-terminal" evidence="6">
    <location>
        <begin position="194"/>
        <end position="238"/>
    </location>
</feature>
<dbReference type="Proteomes" id="UP000436911">
    <property type="component" value="Unassembled WGS sequence"/>
</dbReference>
<keyword evidence="8" id="KW-0969">Cilium</keyword>
<evidence type="ECO:0000256" key="2">
    <source>
        <dbReference type="ARBA" id="ARBA00009677"/>
    </source>
</evidence>
<dbReference type="GeneID" id="60681594"/>
<dbReference type="InterPro" id="IPR053967">
    <property type="entry name" value="LlgE_F_G-like_D1"/>
</dbReference>
<evidence type="ECO:0000256" key="4">
    <source>
        <dbReference type="RuleBase" id="RU362116"/>
    </source>
</evidence>
<dbReference type="InterPro" id="IPR012836">
    <property type="entry name" value="FlgF"/>
</dbReference>
<dbReference type="InterPro" id="IPR037925">
    <property type="entry name" value="FlgE/F/G-like"/>
</dbReference>
<dbReference type="Proteomes" id="UP000440716">
    <property type="component" value="Unassembled WGS sequence"/>
</dbReference>
<keyword evidence="3 4" id="KW-0975">Bacterial flagellum</keyword>
<dbReference type="PANTHER" id="PTHR30435:SF19">
    <property type="entry name" value="FLAGELLAR BASAL-BODY ROD PROTEIN FLGG"/>
    <property type="match status" value="1"/>
</dbReference>
<reference evidence="8 11" key="1">
    <citation type="submission" date="2018-08" db="EMBL/GenBank/DDBJ databases">
        <title>Genome sequencing of Agrobacterium vitis strain ICMP 10754.</title>
        <authorList>
            <person name="Visnovsky S.B."/>
            <person name="Pitman A.R."/>
        </authorList>
    </citation>
    <scope>NUCLEOTIDE SEQUENCE [LARGE SCALE GENOMIC DNA]</scope>
    <source>
        <strain evidence="8 11">ICMP 10754</strain>
    </source>
</reference>
<dbReference type="NCBIfam" id="TIGR02490">
    <property type="entry name" value="flgF"/>
    <property type="match status" value="1"/>
</dbReference>
<comment type="subunit">
    <text evidence="4">The basal body constitutes a major portion of the flagellar organelle and consists of five rings (E,L,P,S, and M) mounted on a central rod. The rod consists of about 26 subunits of FlgG in the distal portion, and FlgB, FlgC and FlgF are thought to build up the proximal portion of the rod with about 6 subunits each.</text>
</comment>
<organism evidence="8 11">
    <name type="scientific">Agrobacterium vitis</name>
    <name type="common">Rhizobium vitis</name>
    <dbReference type="NCBI Taxonomy" id="373"/>
    <lineage>
        <taxon>Bacteria</taxon>
        <taxon>Pseudomonadati</taxon>
        <taxon>Pseudomonadota</taxon>
        <taxon>Alphaproteobacteria</taxon>
        <taxon>Hyphomicrobiales</taxon>
        <taxon>Rhizobiaceae</taxon>
        <taxon>Rhizobium/Agrobacterium group</taxon>
        <taxon>Agrobacterium</taxon>
    </lineage>
</organism>
<evidence type="ECO:0000256" key="3">
    <source>
        <dbReference type="ARBA" id="ARBA00023143"/>
    </source>
</evidence>
<dbReference type="EMBL" id="WPHR01000009">
    <property type="protein sequence ID" value="MUZ73585.1"/>
    <property type="molecule type" value="Genomic_DNA"/>
</dbReference>
<dbReference type="Pfam" id="PF06429">
    <property type="entry name" value="Flg_bbr_C"/>
    <property type="match status" value="1"/>
</dbReference>
<dbReference type="RefSeq" id="WP_060716398.1">
    <property type="nucleotide sequence ID" value="NZ_AP023268.1"/>
</dbReference>
<evidence type="ECO:0000256" key="1">
    <source>
        <dbReference type="ARBA" id="ARBA00004117"/>
    </source>
</evidence>
<dbReference type="OrthoDB" id="9804559at2"/>
<dbReference type="InterPro" id="IPR020013">
    <property type="entry name" value="Flagellar_FlgE/F/G"/>
</dbReference>
<comment type="similarity">
    <text evidence="2 4">Belongs to the flagella basal body rod proteins family.</text>
</comment>
<evidence type="ECO:0000313" key="13">
    <source>
        <dbReference type="Proteomes" id="UP000477951"/>
    </source>
</evidence>
<dbReference type="AlphaFoldDB" id="A0A109CY11"/>
<dbReference type="GO" id="GO:0071978">
    <property type="term" value="P:bacterial-type flagellum-dependent swarming motility"/>
    <property type="evidence" value="ECO:0007669"/>
    <property type="project" value="TreeGrafter"/>
</dbReference>
<gene>
    <name evidence="8" type="primary">flgF</name>
    <name evidence="8" type="ORF">DXT89_23350</name>
    <name evidence="10" type="ORF">GOZ88_16635</name>
    <name evidence="9" type="ORF">GOZ90_12930</name>
</gene>
<evidence type="ECO:0000313" key="8">
    <source>
        <dbReference type="EMBL" id="KAA3521901.1"/>
    </source>
</evidence>
<keyword evidence="8" id="KW-0282">Flagellum</keyword>
<dbReference type="NCBIfam" id="NF009282">
    <property type="entry name" value="PRK12642.1"/>
    <property type="match status" value="1"/>
</dbReference>
<dbReference type="InterPro" id="IPR001444">
    <property type="entry name" value="Flag_bb_rod_N"/>
</dbReference>
<evidence type="ECO:0000313" key="9">
    <source>
        <dbReference type="EMBL" id="MUZ73585.1"/>
    </source>
</evidence>
<feature type="domain" description="Flagellar hook protein FlgE/F/G-like D1" evidence="7">
    <location>
        <begin position="83"/>
        <end position="148"/>
    </location>
</feature>
<dbReference type="SUPFAM" id="SSF117143">
    <property type="entry name" value="Flagellar hook protein flgE"/>
    <property type="match status" value="1"/>
</dbReference>